<dbReference type="InterPro" id="IPR028098">
    <property type="entry name" value="Glyco_trans_4-like_N"/>
</dbReference>
<keyword evidence="1 4" id="KW-0328">Glycosyltransferase</keyword>
<evidence type="ECO:0000256" key="1">
    <source>
        <dbReference type="ARBA" id="ARBA00022676"/>
    </source>
</evidence>
<evidence type="ECO:0000259" key="3">
    <source>
        <dbReference type="Pfam" id="PF13439"/>
    </source>
</evidence>
<evidence type="ECO:0000256" key="2">
    <source>
        <dbReference type="ARBA" id="ARBA00022679"/>
    </source>
</evidence>
<gene>
    <name evidence="4" type="ORF">SK854_06910</name>
</gene>
<dbReference type="Proteomes" id="UP001285352">
    <property type="component" value="Unassembled WGS sequence"/>
</dbReference>
<reference evidence="4 5" key="2">
    <citation type="submission" date="2023-11" db="EMBL/GenBank/DDBJ databases">
        <authorList>
            <person name="Lara A.C."/>
            <person name="Chronakova A."/>
        </authorList>
    </citation>
    <scope>NUCLEOTIDE SEQUENCE [LARGE SCALE GENOMIC DNA]</scope>
    <source>
        <strain evidence="4 5">BCCO 10_0061</strain>
    </source>
</reference>
<evidence type="ECO:0000313" key="5">
    <source>
        <dbReference type="Proteomes" id="UP001285352"/>
    </source>
</evidence>
<dbReference type="Pfam" id="PF13439">
    <property type="entry name" value="Glyco_transf_4"/>
    <property type="match status" value="1"/>
</dbReference>
<reference evidence="4 5" key="1">
    <citation type="submission" date="2023-11" db="EMBL/GenBank/DDBJ databases">
        <title>Lentzea sokolovensis, sp. nov., Lentzea kristufkii, sp. nov., and Lentzea miocenensis, sp. nov., rare actinobacteria from Sokolov Coal Basin, Miocene lacustrine sediment, Czech Republic.</title>
        <authorList>
            <person name="Lara A."/>
            <person name="Kotroba L."/>
            <person name="Nouioui I."/>
            <person name="Neumann-Schaal M."/>
            <person name="Mast Y."/>
            <person name="Chronakova A."/>
        </authorList>
    </citation>
    <scope>NUCLEOTIDE SEQUENCE [LARGE SCALE GENOMIC DNA]</scope>
    <source>
        <strain evidence="4 5">BCCO 10_0061</strain>
    </source>
</reference>
<feature type="domain" description="Glycosyltransferase subfamily 4-like N-terminal" evidence="3">
    <location>
        <begin position="56"/>
        <end position="159"/>
    </location>
</feature>
<accession>A0ABU4USZ2</accession>
<dbReference type="RefSeq" id="WP_319974148.1">
    <property type="nucleotide sequence ID" value="NZ_JAXAVU010000004.1"/>
</dbReference>
<name>A0ABU4USZ2_9PSEU</name>
<keyword evidence="5" id="KW-1185">Reference proteome</keyword>
<proteinExistence type="predicted"/>
<dbReference type="Gene3D" id="3.40.50.2000">
    <property type="entry name" value="Glycogen Phosphorylase B"/>
    <property type="match status" value="2"/>
</dbReference>
<organism evidence="4 5">
    <name type="scientific">Lentzea sokolovensis</name>
    <dbReference type="NCBI Taxonomy" id="3095429"/>
    <lineage>
        <taxon>Bacteria</taxon>
        <taxon>Bacillati</taxon>
        <taxon>Actinomycetota</taxon>
        <taxon>Actinomycetes</taxon>
        <taxon>Pseudonocardiales</taxon>
        <taxon>Pseudonocardiaceae</taxon>
        <taxon>Lentzea</taxon>
    </lineage>
</organism>
<dbReference type="GO" id="GO:0016757">
    <property type="term" value="F:glycosyltransferase activity"/>
    <property type="evidence" value="ECO:0007669"/>
    <property type="project" value="UniProtKB-KW"/>
</dbReference>
<comment type="caution">
    <text evidence="4">The sequence shown here is derived from an EMBL/GenBank/DDBJ whole genome shotgun (WGS) entry which is preliminary data.</text>
</comment>
<keyword evidence="2 4" id="KW-0808">Transferase</keyword>
<dbReference type="SUPFAM" id="SSF53756">
    <property type="entry name" value="UDP-Glycosyltransferase/glycogen phosphorylase"/>
    <property type="match status" value="1"/>
</dbReference>
<dbReference type="EMBL" id="JAXAVU010000004">
    <property type="protein sequence ID" value="MDX8141830.1"/>
    <property type="molecule type" value="Genomic_DNA"/>
</dbReference>
<dbReference type="PANTHER" id="PTHR12526">
    <property type="entry name" value="GLYCOSYLTRANSFERASE"/>
    <property type="match status" value="1"/>
</dbReference>
<sequence>MSTYPPTQCGLATFTTALRRHLTAVTPGSRSRVVRVLTDADAGTAASTSPAVHHMFPGAVDSAARVLNRCDVVVVQHEYGIYAGEDGAEALSVLARLRVPVIVVLHTVLTSPTPGQRQVLEAVVDHADAVVTMSEAARDRLLAGYAVERPGEVVVIPHGAVPTGGSAPGTPGRDPLILTWGLLGRGKGVEWGIAALGALRDLRPRYLVAGQTHPKVMAHEGEAYRTHLRERAAASGVANLVEFEPAYLHPKALADLVGRADVVLLPYDSSEQVTSGVLVEALAARKPVVATMFPHAVELLADGAGLLVPHRDPVAIAAALRRVLTEPGLAAGMRARSADLGPALSWAAVAGRYRRLAENLVAEKLTARVVVTT</sequence>
<dbReference type="Pfam" id="PF13692">
    <property type="entry name" value="Glyco_trans_1_4"/>
    <property type="match status" value="1"/>
</dbReference>
<evidence type="ECO:0000313" key="4">
    <source>
        <dbReference type="EMBL" id="MDX8141830.1"/>
    </source>
</evidence>
<dbReference type="EC" id="2.4.-.-" evidence="4"/>
<protein>
    <submittedName>
        <fullName evidence="4">Glycosyltransferase</fullName>
        <ecNumber evidence="4">2.4.-.-</ecNumber>
    </submittedName>
</protein>